<dbReference type="Gene3D" id="2.160.20.10">
    <property type="entry name" value="Single-stranded right-handed beta-helix, Pectin lyase-like"/>
    <property type="match status" value="1"/>
</dbReference>
<dbReference type="InterPro" id="IPR012334">
    <property type="entry name" value="Pectin_lyas_fold"/>
</dbReference>
<evidence type="ECO:0000256" key="10">
    <source>
        <dbReference type="PROSITE-ProRule" id="PRU10040"/>
    </source>
</evidence>
<feature type="active site" evidence="10">
    <location>
        <position position="77"/>
    </location>
</feature>
<proteinExistence type="predicted"/>
<dbReference type="PANTHER" id="PTHR31707">
    <property type="entry name" value="PECTINESTERASE"/>
    <property type="match status" value="1"/>
</dbReference>
<dbReference type="GO" id="GO:0045490">
    <property type="term" value="P:pectin catabolic process"/>
    <property type="evidence" value="ECO:0007669"/>
    <property type="project" value="UniProtKB-UniRule"/>
</dbReference>
<evidence type="ECO:0000256" key="3">
    <source>
        <dbReference type="ARBA" id="ARBA00013229"/>
    </source>
</evidence>
<dbReference type="GO" id="GO:0042545">
    <property type="term" value="P:cell wall modification"/>
    <property type="evidence" value="ECO:0007669"/>
    <property type="project" value="UniProtKB-UniRule"/>
</dbReference>
<comment type="caution">
    <text evidence="13">The sequence shown here is derived from an EMBL/GenBank/DDBJ whole genome shotgun (WGS) entry which is preliminary data.</text>
</comment>
<evidence type="ECO:0000256" key="4">
    <source>
        <dbReference type="ARBA" id="ARBA00022512"/>
    </source>
</evidence>
<gene>
    <name evidence="13" type="ORF">M8C21_033707</name>
</gene>
<dbReference type="EC" id="3.1.1.11" evidence="3 11"/>
<dbReference type="FunFam" id="2.160.20.10:FF:000029">
    <property type="entry name" value="Pectinesterase 4"/>
    <property type="match status" value="1"/>
</dbReference>
<dbReference type="EMBL" id="JAMZMK010010038">
    <property type="protein sequence ID" value="KAI7733289.1"/>
    <property type="molecule type" value="Genomic_DNA"/>
</dbReference>
<evidence type="ECO:0000256" key="9">
    <source>
        <dbReference type="ARBA" id="ARBA00047928"/>
    </source>
</evidence>
<dbReference type="InterPro" id="IPR000070">
    <property type="entry name" value="Pectinesterase_cat"/>
</dbReference>
<accession>A0AAD5C1S7</accession>
<keyword evidence="8" id="KW-0961">Cell wall biogenesis/degradation</keyword>
<dbReference type="SUPFAM" id="SSF51126">
    <property type="entry name" value="Pectin lyase-like"/>
    <property type="match status" value="1"/>
</dbReference>
<keyword evidence="6 11" id="KW-0378">Hydrolase</keyword>
<comment type="subcellular location">
    <subcellularLocation>
        <location evidence="1">Secreted</location>
        <location evidence="1">Cell wall</location>
    </subcellularLocation>
</comment>
<evidence type="ECO:0000259" key="12">
    <source>
        <dbReference type="Pfam" id="PF01095"/>
    </source>
</evidence>
<dbReference type="InterPro" id="IPR033131">
    <property type="entry name" value="Pectinesterase_Asp_AS"/>
</dbReference>
<keyword evidence="14" id="KW-1185">Reference proteome</keyword>
<dbReference type="AlphaFoldDB" id="A0AAD5C1S7"/>
<keyword evidence="4" id="KW-0134">Cell wall</keyword>
<evidence type="ECO:0000313" key="14">
    <source>
        <dbReference type="Proteomes" id="UP001206925"/>
    </source>
</evidence>
<feature type="domain" description="Pectinesterase catalytic" evidence="12">
    <location>
        <begin position="3"/>
        <end position="224"/>
    </location>
</feature>
<dbReference type="Pfam" id="PF01095">
    <property type="entry name" value="Pectinesterase"/>
    <property type="match status" value="1"/>
</dbReference>
<evidence type="ECO:0000256" key="1">
    <source>
        <dbReference type="ARBA" id="ARBA00004191"/>
    </source>
</evidence>
<reference evidence="13" key="1">
    <citation type="submission" date="2022-06" db="EMBL/GenBank/DDBJ databases">
        <title>Uncovering the hologenomic basis of an extraordinary plant invasion.</title>
        <authorList>
            <person name="Bieker V.C."/>
            <person name="Martin M.D."/>
            <person name="Gilbert T."/>
            <person name="Hodgins K."/>
            <person name="Battlay P."/>
            <person name="Petersen B."/>
            <person name="Wilson J."/>
        </authorList>
    </citation>
    <scope>NUCLEOTIDE SEQUENCE</scope>
    <source>
        <strain evidence="13">AA19_3_7</strain>
        <tissue evidence="13">Leaf</tissue>
    </source>
</reference>
<sequence>MITYIEMHAAVLGMGFWARGITFQNTAGASGLQAVALLVGADLAAFYECSVEGYQDTLYVHSGRQFFIKCMVKGTIDFIFGNAAVVFQLCHIMVRKPNQGQRNMVTAQGRTDQNQDTGIVIHKCNIGPTDDLKAVQKNFPTYLGRPWKKFSRTVVMNSVIGDVIHKEGWFPWYGDFALDTLHYREYQNTGPGSNTLNRVKWKGWGVIKDRKEAETFTVANFIKGWGWLRHTNFPFLPAL</sequence>
<dbReference type="Proteomes" id="UP001206925">
    <property type="component" value="Unassembled WGS sequence"/>
</dbReference>
<dbReference type="PROSITE" id="PS00503">
    <property type="entry name" value="PECTINESTERASE_2"/>
    <property type="match status" value="1"/>
</dbReference>
<evidence type="ECO:0000256" key="8">
    <source>
        <dbReference type="ARBA" id="ARBA00023316"/>
    </source>
</evidence>
<protein>
    <recommendedName>
        <fullName evidence="3 11">Pectinesterase</fullName>
        <ecNumber evidence="3 11">3.1.1.11</ecNumber>
    </recommendedName>
</protein>
<evidence type="ECO:0000256" key="2">
    <source>
        <dbReference type="ARBA" id="ARBA00005184"/>
    </source>
</evidence>
<evidence type="ECO:0000313" key="13">
    <source>
        <dbReference type="EMBL" id="KAI7733289.1"/>
    </source>
</evidence>
<comment type="pathway">
    <text evidence="2 11">Glycan metabolism; pectin degradation; 2-dehydro-3-deoxy-D-gluconate from pectin: step 1/5.</text>
</comment>
<evidence type="ECO:0000256" key="6">
    <source>
        <dbReference type="ARBA" id="ARBA00022801"/>
    </source>
</evidence>
<name>A0AAD5C1S7_AMBAR</name>
<evidence type="ECO:0000256" key="11">
    <source>
        <dbReference type="RuleBase" id="RU000589"/>
    </source>
</evidence>
<comment type="catalytic activity">
    <reaction evidence="9 11">
        <text>[(1-&gt;4)-alpha-D-galacturonosyl methyl ester](n) + n H2O = [(1-&gt;4)-alpha-D-galacturonosyl](n) + n methanol + n H(+)</text>
        <dbReference type="Rhea" id="RHEA:22380"/>
        <dbReference type="Rhea" id="RHEA-COMP:14570"/>
        <dbReference type="Rhea" id="RHEA-COMP:14573"/>
        <dbReference type="ChEBI" id="CHEBI:15377"/>
        <dbReference type="ChEBI" id="CHEBI:15378"/>
        <dbReference type="ChEBI" id="CHEBI:17790"/>
        <dbReference type="ChEBI" id="CHEBI:140522"/>
        <dbReference type="ChEBI" id="CHEBI:140523"/>
        <dbReference type="EC" id="3.1.1.11"/>
    </reaction>
</comment>
<organism evidence="13 14">
    <name type="scientific">Ambrosia artemisiifolia</name>
    <name type="common">Common ragweed</name>
    <dbReference type="NCBI Taxonomy" id="4212"/>
    <lineage>
        <taxon>Eukaryota</taxon>
        <taxon>Viridiplantae</taxon>
        <taxon>Streptophyta</taxon>
        <taxon>Embryophyta</taxon>
        <taxon>Tracheophyta</taxon>
        <taxon>Spermatophyta</taxon>
        <taxon>Magnoliopsida</taxon>
        <taxon>eudicotyledons</taxon>
        <taxon>Gunneridae</taxon>
        <taxon>Pentapetalae</taxon>
        <taxon>asterids</taxon>
        <taxon>campanulids</taxon>
        <taxon>Asterales</taxon>
        <taxon>Asteraceae</taxon>
        <taxon>Asteroideae</taxon>
        <taxon>Heliantheae alliance</taxon>
        <taxon>Heliantheae</taxon>
        <taxon>Ambrosia</taxon>
    </lineage>
</organism>
<evidence type="ECO:0000256" key="7">
    <source>
        <dbReference type="ARBA" id="ARBA00023085"/>
    </source>
</evidence>
<dbReference type="GO" id="GO:0030599">
    <property type="term" value="F:pectinesterase activity"/>
    <property type="evidence" value="ECO:0007669"/>
    <property type="project" value="UniProtKB-UniRule"/>
</dbReference>
<keyword evidence="5" id="KW-0964">Secreted</keyword>
<keyword evidence="7 11" id="KW-0063">Aspartyl esterase</keyword>
<evidence type="ECO:0000256" key="5">
    <source>
        <dbReference type="ARBA" id="ARBA00022525"/>
    </source>
</evidence>
<dbReference type="InterPro" id="IPR011050">
    <property type="entry name" value="Pectin_lyase_fold/virulence"/>
</dbReference>